<gene>
    <name evidence="3" type="ORF">GCM10010913_12970</name>
</gene>
<feature type="domain" description="Copper amine oxidase-like N-terminal" evidence="2">
    <location>
        <begin position="41"/>
        <end position="147"/>
    </location>
</feature>
<feature type="chain" id="PRO_5047478343" description="Copper amine oxidase-like N-terminal domain-containing protein" evidence="1">
    <location>
        <begin position="25"/>
        <end position="382"/>
    </location>
</feature>
<keyword evidence="4" id="KW-1185">Reference proteome</keyword>
<organism evidence="3 4">
    <name type="scientific">Paenibacillus aceti</name>
    <dbReference type="NCBI Taxonomy" id="1820010"/>
    <lineage>
        <taxon>Bacteria</taxon>
        <taxon>Bacillati</taxon>
        <taxon>Bacillota</taxon>
        <taxon>Bacilli</taxon>
        <taxon>Bacillales</taxon>
        <taxon>Paenibacillaceae</taxon>
        <taxon>Paenibacillus</taxon>
    </lineage>
</organism>
<dbReference type="Pfam" id="PF07833">
    <property type="entry name" value="Cu_amine_oxidN1"/>
    <property type="match status" value="1"/>
</dbReference>
<evidence type="ECO:0000259" key="2">
    <source>
        <dbReference type="Pfam" id="PF07833"/>
    </source>
</evidence>
<keyword evidence="1" id="KW-0732">Signal</keyword>
<dbReference type="RefSeq" id="WP_120460567.1">
    <property type="nucleotide sequence ID" value="NZ_BMIW01000006.1"/>
</dbReference>
<dbReference type="InterPro" id="IPR012854">
    <property type="entry name" value="Cu_amine_oxidase-like_N"/>
</dbReference>
<evidence type="ECO:0000313" key="4">
    <source>
        <dbReference type="Proteomes" id="UP000608420"/>
    </source>
</evidence>
<dbReference type="Gene3D" id="3.30.457.10">
    <property type="entry name" value="Copper amine oxidase-like, N-terminal domain"/>
    <property type="match status" value="1"/>
</dbReference>
<accession>A0ABQ1VRN8</accession>
<feature type="signal peptide" evidence="1">
    <location>
        <begin position="1"/>
        <end position="24"/>
    </location>
</feature>
<evidence type="ECO:0000313" key="3">
    <source>
        <dbReference type="EMBL" id="GGF92820.1"/>
    </source>
</evidence>
<sequence length="382" mass="43393">MFKKTLMAIIVGTTVFTSVGVASAATLPPVQKPSLAIDLIVDGKRVTLPDTEPYIDNAGNTMVPIRFVSEKLGADVKWDNEKQIVTIIHKGNTIVMPVGSKKVTVNGSEIILDTMAIKKEGRVVVPLRFVSETLNAEVKWDGAWSAVNITSPDYQSKIDNGTVTLDRWGRELRANQNSDEWILMSDTPDNVYKIGKYKIYHMTSTSPATEFGDRFTKDELDRIVKNVKEYYKLALNVDYRTFNYSIYFNNLFKLLGHNGYINPAGSQKYTSFVKENKLIVEGYAFPDPTTIYDYYGTSFIRTKFKFRVLNATDPSQFSRDSFDPSEVSESPEWVKVGQWYETYSDVSLFTNSQDYRATLKTGNTENMFRKGFYVHKELTIIV</sequence>
<dbReference type="EMBL" id="BMIW01000006">
    <property type="protein sequence ID" value="GGF92820.1"/>
    <property type="molecule type" value="Genomic_DNA"/>
</dbReference>
<reference evidence="4" key="1">
    <citation type="journal article" date="2019" name="Int. J. Syst. Evol. Microbiol.">
        <title>The Global Catalogue of Microorganisms (GCM) 10K type strain sequencing project: providing services to taxonomists for standard genome sequencing and annotation.</title>
        <authorList>
            <consortium name="The Broad Institute Genomics Platform"/>
            <consortium name="The Broad Institute Genome Sequencing Center for Infectious Disease"/>
            <person name="Wu L."/>
            <person name="Ma J."/>
        </authorList>
    </citation>
    <scope>NUCLEOTIDE SEQUENCE [LARGE SCALE GENOMIC DNA]</scope>
    <source>
        <strain evidence="4">CGMCC 1.15420</strain>
    </source>
</reference>
<proteinExistence type="predicted"/>
<protein>
    <recommendedName>
        <fullName evidence="2">Copper amine oxidase-like N-terminal domain-containing protein</fullName>
    </recommendedName>
</protein>
<dbReference type="SUPFAM" id="SSF55383">
    <property type="entry name" value="Copper amine oxidase, domain N"/>
    <property type="match status" value="1"/>
</dbReference>
<comment type="caution">
    <text evidence="3">The sequence shown here is derived from an EMBL/GenBank/DDBJ whole genome shotgun (WGS) entry which is preliminary data.</text>
</comment>
<dbReference type="InterPro" id="IPR036582">
    <property type="entry name" value="Mao_N_sf"/>
</dbReference>
<name>A0ABQ1VRN8_9BACL</name>
<evidence type="ECO:0000256" key="1">
    <source>
        <dbReference type="SAM" id="SignalP"/>
    </source>
</evidence>
<dbReference type="Proteomes" id="UP000608420">
    <property type="component" value="Unassembled WGS sequence"/>
</dbReference>